<evidence type="ECO:0000313" key="2">
    <source>
        <dbReference type="EMBL" id="KKK50996.1"/>
    </source>
</evidence>
<comment type="caution">
    <text evidence="2">The sequence shown here is derived from an EMBL/GenBank/DDBJ whole genome shotgun (WGS) entry which is preliminary data.</text>
</comment>
<name>A0A0F8YSL8_9ZZZZ</name>
<protein>
    <submittedName>
        <fullName evidence="2">Uncharacterized protein</fullName>
    </submittedName>
</protein>
<accession>A0A0F8YSL8</accession>
<feature type="transmembrane region" description="Helical" evidence="1">
    <location>
        <begin position="112"/>
        <end position="132"/>
    </location>
</feature>
<organism evidence="2">
    <name type="scientific">marine sediment metagenome</name>
    <dbReference type="NCBI Taxonomy" id="412755"/>
    <lineage>
        <taxon>unclassified sequences</taxon>
        <taxon>metagenomes</taxon>
        <taxon>ecological metagenomes</taxon>
    </lineage>
</organism>
<reference evidence="2" key="1">
    <citation type="journal article" date="2015" name="Nature">
        <title>Complex archaea that bridge the gap between prokaryotes and eukaryotes.</title>
        <authorList>
            <person name="Spang A."/>
            <person name="Saw J.H."/>
            <person name="Jorgensen S.L."/>
            <person name="Zaremba-Niedzwiedzka K."/>
            <person name="Martijn J."/>
            <person name="Lind A.E."/>
            <person name="van Eijk R."/>
            <person name="Schleper C."/>
            <person name="Guy L."/>
            <person name="Ettema T.J."/>
        </authorList>
    </citation>
    <scope>NUCLEOTIDE SEQUENCE</scope>
</reference>
<sequence length="198" mass="22859">MIVEILLLAFFIVLGMFFSQAWKVFTFDTRFEEQYLIRTEEELKNMKVKKITGLSPKNAYKFAGHLINGGIIIVIPVRDAKQTKDGANLHWEKMKKMGGNKWDYYEDRIFNFLKFGGVIFLGIMIFVVVIVIPVSDAFEVTKDTGLCRELIDESAYVPSPGVFETYGADIEEGYIECCYKVIEDHKKVKKCDVIRREN</sequence>
<keyword evidence="1" id="KW-0472">Membrane</keyword>
<gene>
    <name evidence="2" type="ORF">LCGC14_3119440</name>
</gene>
<dbReference type="EMBL" id="LAZR01067735">
    <property type="protein sequence ID" value="KKK50996.1"/>
    <property type="molecule type" value="Genomic_DNA"/>
</dbReference>
<evidence type="ECO:0000256" key="1">
    <source>
        <dbReference type="SAM" id="Phobius"/>
    </source>
</evidence>
<keyword evidence="1" id="KW-0812">Transmembrane</keyword>
<keyword evidence="1" id="KW-1133">Transmembrane helix</keyword>
<proteinExistence type="predicted"/>
<dbReference type="AlphaFoldDB" id="A0A0F8YSL8"/>